<evidence type="ECO:0000313" key="5">
    <source>
        <dbReference type="Proteomes" id="UP000594451"/>
    </source>
</evidence>
<evidence type="ECO:0000256" key="1">
    <source>
        <dbReference type="ARBA" id="ARBA00005912"/>
    </source>
</evidence>
<gene>
    <name evidence="4" type="ORF">E5P55_01140</name>
</gene>
<dbReference type="GO" id="GO:0006412">
    <property type="term" value="P:translation"/>
    <property type="evidence" value="ECO:0007669"/>
    <property type="project" value="UniProtKB-KW"/>
</dbReference>
<organism evidence="4 5">
    <name type="scientific">Candidatus Pinguicoccus supinus</name>
    <dbReference type="NCBI Taxonomy" id="2529394"/>
    <lineage>
        <taxon>Bacteria</taxon>
        <taxon>Pseudomonadati</taxon>
        <taxon>Verrucomicrobiota</taxon>
        <taxon>Candidatus Pinguicoccus</taxon>
    </lineage>
</organism>
<dbReference type="InterPro" id="IPR036191">
    <property type="entry name" value="RRF_sf"/>
</dbReference>
<dbReference type="PANTHER" id="PTHR20982">
    <property type="entry name" value="RIBOSOME RECYCLING FACTOR"/>
    <property type="match status" value="1"/>
</dbReference>
<accession>A0A7T0FY46</accession>
<evidence type="ECO:0000259" key="3">
    <source>
        <dbReference type="Pfam" id="PF01765"/>
    </source>
</evidence>
<dbReference type="KEGG" id="psup:E5P55_01140"/>
<feature type="domain" description="Ribosome recycling factor" evidence="3">
    <location>
        <begin position="22"/>
        <end position="181"/>
    </location>
</feature>
<dbReference type="Proteomes" id="UP000594451">
    <property type="component" value="Chromosome"/>
</dbReference>
<proteinExistence type="inferred from homology"/>
<dbReference type="Gene3D" id="1.10.132.20">
    <property type="entry name" value="Ribosome-recycling factor"/>
    <property type="match status" value="1"/>
</dbReference>
<name>A0A7T0FY46_9BACT</name>
<dbReference type="PANTHER" id="PTHR20982:SF3">
    <property type="entry name" value="MITOCHONDRIAL RIBOSOME RECYCLING FACTOR PSEUDO 1"/>
    <property type="match status" value="1"/>
</dbReference>
<keyword evidence="2" id="KW-0648">Protein biosynthesis</keyword>
<dbReference type="Pfam" id="PF01765">
    <property type="entry name" value="RRF"/>
    <property type="match status" value="1"/>
</dbReference>
<dbReference type="GO" id="GO:0043023">
    <property type="term" value="F:ribosomal large subunit binding"/>
    <property type="evidence" value="ECO:0007669"/>
    <property type="project" value="TreeGrafter"/>
</dbReference>
<sequence length="184" mass="21630">MIGLEFENTSYNQLKIDFDTFKGNIDKVRLHEISSKMFEDLYIPIGNSKLYLKNLANIAKIDLKTICINVFDKSNIKSVVLELENFFKNFSFIVKDDHTIICRAPSVTTEYIKNILKVVTLHFENLKIKYRTARNFFKKKIQNVKYLSRDDINACLKNFQKKLDEYALLAEKLFLDKKKTLTIL</sequence>
<dbReference type="InterPro" id="IPR002661">
    <property type="entry name" value="Ribosome_recyc_fac"/>
</dbReference>
<dbReference type="EMBL" id="CP039370">
    <property type="protein sequence ID" value="QPJ58550.1"/>
    <property type="molecule type" value="Genomic_DNA"/>
</dbReference>
<comment type="similarity">
    <text evidence="1">Belongs to the RRF family.</text>
</comment>
<reference evidence="4 5" key="1">
    <citation type="journal article" date="2020" name="Sci. Rep.">
        <title>Morphology, ultrastructure, genomics, and phylogeny of Euplotes vanleeuwenhoeki sp. nov. and its ultra-reduced endosymbiont Candidatus Pinguicoccus supinus sp. nov.</title>
        <authorList>
            <person name="Serra V."/>
            <person name="Gammuto L."/>
            <person name="Nitla V."/>
            <person name="Castelli M."/>
            <person name="Lanzoni O."/>
            <person name="Sassera D."/>
            <person name="Bandi C."/>
            <person name="Sandeep B.V."/>
            <person name="Verni F."/>
            <person name="Modeo L."/>
            <person name="Petroni G."/>
        </authorList>
    </citation>
    <scope>NUCLEOTIDE SEQUENCE [LARGE SCALE GENOMIC DNA]</scope>
    <source>
        <strain evidence="4 5">KKR18_Esm</strain>
    </source>
</reference>
<protein>
    <submittedName>
        <fullName evidence="4">Ribosome-recycling factor</fullName>
    </submittedName>
</protein>
<dbReference type="Gene3D" id="3.30.1360.40">
    <property type="match status" value="1"/>
</dbReference>
<dbReference type="SUPFAM" id="SSF55194">
    <property type="entry name" value="Ribosome recycling factor, RRF"/>
    <property type="match status" value="1"/>
</dbReference>
<keyword evidence="5" id="KW-1185">Reference proteome</keyword>
<dbReference type="InterPro" id="IPR023584">
    <property type="entry name" value="Ribosome_recyc_fac_dom"/>
</dbReference>
<dbReference type="AlphaFoldDB" id="A0A7T0FY46"/>
<evidence type="ECO:0000256" key="2">
    <source>
        <dbReference type="ARBA" id="ARBA00022917"/>
    </source>
</evidence>
<evidence type="ECO:0000313" key="4">
    <source>
        <dbReference type="EMBL" id="QPJ58550.1"/>
    </source>
</evidence>